<evidence type="ECO:0008006" key="3">
    <source>
        <dbReference type="Google" id="ProtNLM"/>
    </source>
</evidence>
<gene>
    <name evidence="1" type="ORF">GCM10022392_30690</name>
</gene>
<protein>
    <recommendedName>
        <fullName evidence="3">DUF4369 domain-containing protein</fullName>
    </recommendedName>
</protein>
<name>A0ABP7X2Q0_9SPHI</name>
<organism evidence="1 2">
    <name type="scientific">Mucilaginibacter panaciglaebae</name>
    <dbReference type="NCBI Taxonomy" id="502331"/>
    <lineage>
        <taxon>Bacteria</taxon>
        <taxon>Pseudomonadati</taxon>
        <taxon>Bacteroidota</taxon>
        <taxon>Sphingobacteriia</taxon>
        <taxon>Sphingobacteriales</taxon>
        <taxon>Sphingobacteriaceae</taxon>
        <taxon>Mucilaginibacter</taxon>
    </lineage>
</organism>
<sequence length="233" mass="26182">MRSFAQGKLSGIIFDSDSKDRLSRVNITNLSSGFFVFDNLNGVFEIDAKIGDKLVFSQADHHPDTILVRNYTPIAVYLKSISIHLKPVNIFENRMDPQARLNAKKKDYSKAYGSLASNDFLALTPGLGVGLGIDAIWNALSRSGRNAAHLRETIENDYKQDVVDSRFNSALVGQITGLKGERLKDFMKKYRPGYYFLQSASDYELITSIRTNLKRYLRNPAAHALMPLDSLKK</sequence>
<comment type="caution">
    <text evidence="1">The sequence shown here is derived from an EMBL/GenBank/DDBJ whole genome shotgun (WGS) entry which is preliminary data.</text>
</comment>
<dbReference type="SUPFAM" id="SSF49464">
    <property type="entry name" value="Carboxypeptidase regulatory domain-like"/>
    <property type="match status" value="1"/>
</dbReference>
<dbReference type="InterPro" id="IPR008969">
    <property type="entry name" value="CarboxyPept-like_regulatory"/>
</dbReference>
<accession>A0ABP7X2Q0</accession>
<evidence type="ECO:0000313" key="2">
    <source>
        <dbReference type="Proteomes" id="UP001500841"/>
    </source>
</evidence>
<dbReference type="Proteomes" id="UP001500841">
    <property type="component" value="Unassembled WGS sequence"/>
</dbReference>
<proteinExistence type="predicted"/>
<dbReference type="EMBL" id="BAABCV010000012">
    <property type="protein sequence ID" value="GAA4103266.1"/>
    <property type="molecule type" value="Genomic_DNA"/>
</dbReference>
<keyword evidence="2" id="KW-1185">Reference proteome</keyword>
<dbReference type="RefSeq" id="WP_345106485.1">
    <property type="nucleotide sequence ID" value="NZ_BAABCV010000012.1"/>
</dbReference>
<reference evidence="2" key="1">
    <citation type="journal article" date="2019" name="Int. J. Syst. Evol. Microbiol.">
        <title>The Global Catalogue of Microorganisms (GCM) 10K type strain sequencing project: providing services to taxonomists for standard genome sequencing and annotation.</title>
        <authorList>
            <consortium name="The Broad Institute Genomics Platform"/>
            <consortium name="The Broad Institute Genome Sequencing Center for Infectious Disease"/>
            <person name="Wu L."/>
            <person name="Ma J."/>
        </authorList>
    </citation>
    <scope>NUCLEOTIDE SEQUENCE [LARGE SCALE GENOMIC DNA]</scope>
    <source>
        <strain evidence="2">JCM 17085</strain>
    </source>
</reference>
<evidence type="ECO:0000313" key="1">
    <source>
        <dbReference type="EMBL" id="GAA4103266.1"/>
    </source>
</evidence>